<accession>A0A8E0IRM3</accession>
<reference evidence="1 2" key="1">
    <citation type="journal article" date="2013" name="PLoS ONE">
        <title>Lactobacillus paracasei comparative genomics: towards species pan-genome definition and exploitation of diversity.</title>
        <authorList>
            <person name="Smokvina T."/>
            <person name="Wels M."/>
            <person name="Polka J."/>
            <person name="Chervaux C."/>
            <person name="Brisse S."/>
            <person name="Boekhorst J."/>
            <person name="van Hylckama Vlieg J.E."/>
            <person name="Siezen R.J."/>
        </authorList>
    </citation>
    <scope>NUCLEOTIDE SEQUENCE [LARGE SCALE GENOMIC DNA]</scope>
    <source>
        <strain evidence="1 2">Lpp71</strain>
    </source>
</reference>
<gene>
    <name evidence="1" type="ORF">Lpp71_07631</name>
</gene>
<comment type="caution">
    <text evidence="1">The sequence shown here is derived from an EMBL/GenBank/DDBJ whole genome shotgun (WGS) entry which is preliminary data.</text>
</comment>
<evidence type="ECO:0000313" key="1">
    <source>
        <dbReference type="EMBL" id="EPC74577.1"/>
    </source>
</evidence>
<evidence type="ECO:0000313" key="2">
    <source>
        <dbReference type="Proteomes" id="UP000014252"/>
    </source>
</evidence>
<organism evidence="1 2">
    <name type="scientific">Lacticaseibacillus paracasei subsp. paracasei Lpp71</name>
    <dbReference type="NCBI Taxonomy" id="1256207"/>
    <lineage>
        <taxon>Bacteria</taxon>
        <taxon>Bacillati</taxon>
        <taxon>Bacillota</taxon>
        <taxon>Bacilli</taxon>
        <taxon>Lactobacillales</taxon>
        <taxon>Lactobacillaceae</taxon>
        <taxon>Lacticaseibacillus</taxon>
    </lineage>
</organism>
<protein>
    <submittedName>
        <fullName evidence="1">Chromosome segregation ATPase</fullName>
    </submittedName>
</protein>
<feature type="non-terminal residue" evidence="1">
    <location>
        <position position="1"/>
    </location>
</feature>
<name>A0A8E0IRM3_LACPA</name>
<dbReference type="EMBL" id="ANKD01000354">
    <property type="protein sequence ID" value="EPC74577.1"/>
    <property type="molecule type" value="Genomic_DNA"/>
</dbReference>
<proteinExistence type="predicted"/>
<dbReference type="AlphaFoldDB" id="A0A8E0IRM3"/>
<sequence>QQIKNSQAQLDQYRGTEIKITTLENN</sequence>
<dbReference type="Proteomes" id="UP000014252">
    <property type="component" value="Unassembled WGS sequence"/>
</dbReference>